<dbReference type="AlphaFoldDB" id="M4VS71"/>
<dbReference type="PATRIC" id="fig|1184267.3.peg.1840"/>
<dbReference type="InterPro" id="IPR036188">
    <property type="entry name" value="FAD/NAD-bd_sf"/>
</dbReference>
<dbReference type="InterPro" id="IPR050464">
    <property type="entry name" value="Zeta_carotene_desat/Oxidored"/>
</dbReference>
<keyword evidence="2" id="KW-1185">Reference proteome</keyword>
<reference evidence="1 2" key="1">
    <citation type="journal article" date="2013" name="ISME J.">
        <title>By their genes ye shall know them: genomic signatures of predatory bacteria.</title>
        <authorList>
            <person name="Pasternak Z."/>
            <person name="Pietrokovski S."/>
            <person name="Rotem O."/>
            <person name="Gophna U."/>
            <person name="Lurie-Weinberger M.N."/>
            <person name="Jurkevitch E."/>
        </authorList>
    </citation>
    <scope>NUCLEOTIDE SEQUENCE [LARGE SCALE GENOMIC DNA]</scope>
    <source>
        <strain evidence="1 2">JSS</strain>
    </source>
</reference>
<dbReference type="HOGENOM" id="CLU_496667_0_0_7"/>
<dbReference type="Pfam" id="PF13450">
    <property type="entry name" value="NAD_binding_8"/>
    <property type="match status" value="1"/>
</dbReference>
<dbReference type="Gene3D" id="3.50.50.60">
    <property type="entry name" value="FAD/NAD(P)-binding domain"/>
    <property type="match status" value="1"/>
</dbReference>
<evidence type="ECO:0008006" key="3">
    <source>
        <dbReference type="Google" id="ProtNLM"/>
    </source>
</evidence>
<organism evidence="1 2">
    <name type="scientific">Pseudobdellovibrio exovorus JSS</name>
    <dbReference type="NCBI Taxonomy" id="1184267"/>
    <lineage>
        <taxon>Bacteria</taxon>
        <taxon>Pseudomonadati</taxon>
        <taxon>Bdellovibrionota</taxon>
        <taxon>Bdellovibrionia</taxon>
        <taxon>Bdellovibrionales</taxon>
        <taxon>Pseudobdellovibrionaceae</taxon>
        <taxon>Pseudobdellovibrio</taxon>
    </lineage>
</organism>
<protein>
    <recommendedName>
        <fullName evidence="3">Amine oxidase domain-containing protein</fullName>
    </recommendedName>
</protein>
<dbReference type="STRING" id="1184267.A11Q_1818"/>
<evidence type="ECO:0000313" key="1">
    <source>
        <dbReference type="EMBL" id="AGH96034.1"/>
    </source>
</evidence>
<proteinExistence type="predicted"/>
<dbReference type="SUPFAM" id="SSF51905">
    <property type="entry name" value="FAD/NAD(P)-binding domain"/>
    <property type="match status" value="1"/>
</dbReference>
<dbReference type="GO" id="GO:0016491">
    <property type="term" value="F:oxidoreductase activity"/>
    <property type="evidence" value="ECO:0007669"/>
    <property type="project" value="TreeGrafter"/>
</dbReference>
<dbReference type="Proteomes" id="UP000012040">
    <property type="component" value="Chromosome"/>
</dbReference>
<evidence type="ECO:0000313" key="2">
    <source>
        <dbReference type="Proteomes" id="UP000012040"/>
    </source>
</evidence>
<dbReference type="KEGG" id="bex:A11Q_1818"/>
<dbReference type="EMBL" id="CP003537">
    <property type="protein sequence ID" value="AGH96034.1"/>
    <property type="molecule type" value="Genomic_DNA"/>
</dbReference>
<accession>M4VS71</accession>
<gene>
    <name evidence="1" type="ORF">A11Q_1818</name>
</gene>
<dbReference type="eggNOG" id="COG1232">
    <property type="taxonomic scope" value="Bacteria"/>
</dbReference>
<sequence>MGASLWAVAPLTSLGFPLLNPLTLKKSDFQSADPLQVLSGLSSFDFSSRDFNGDNIDRPHDILWNIDGYIAKKGGLPAISAHYRNIVVGGGMSGLLSQYFLTKEQESLLLEQDNVLGGNSRGEVYQNKAYSVGAAYVVVPDEGDDIETFFNETGLTEQFRHEEASEVAVFFKNKVVNGFWDSSTDPAAKAQFEKLNEILTDILENKYPDIPATEDSQMTRDELNALDSISFEQWLNENLGPQVHPHIKEFFQLYAWSSFSGSMEEISAAQFLNFIASELTGILALPGGNSKITSTIYSKLQTNANSQIQSGAFVMRVKVLDNGKVSVLYENAEGQLVQVTCDKCIQACPKYVSKRVTEGLPEDQLKAMSDVTHRGYIVANILLNTKISSPGYDLFNLKGTVPEAPRPLQPWDRTAIDMIFADWAAHDEGDSSILTIYRPLPFDGARQFLFNPVAHDKHRKQVLDDVAHLLPSLGLNNSNVAGIRLTRWGHSVPLSQKSWIARGLPERISQPVDDKIYFVNQDNWANPAFETCFAEAKTWTDAILNSQS</sequence>
<dbReference type="PANTHER" id="PTHR42923">
    <property type="entry name" value="PROTOPORPHYRINOGEN OXIDASE"/>
    <property type="match status" value="1"/>
</dbReference>
<name>M4VS71_9BACT</name>